<feature type="domain" description="SEC7" evidence="3">
    <location>
        <begin position="16"/>
        <end position="149"/>
    </location>
</feature>
<dbReference type="PANTHER" id="PTHR10663:SF405">
    <property type="entry name" value="ARF GUANINE NUCLEOTIDE EXCHANGE FACTOR SYT1"/>
    <property type="match status" value="1"/>
</dbReference>
<dbReference type="InterPro" id="IPR001849">
    <property type="entry name" value="PH_domain"/>
</dbReference>
<dbReference type="Pfam" id="PF01369">
    <property type="entry name" value="Sec7"/>
    <property type="match status" value="1"/>
</dbReference>
<dbReference type="SUPFAM" id="SSF50729">
    <property type="entry name" value="PH domain-like"/>
    <property type="match status" value="1"/>
</dbReference>
<dbReference type="InterPro" id="IPR035999">
    <property type="entry name" value="Sec7_dom_sf"/>
</dbReference>
<sequence>MDEESPEVYLSRLMVSVSKAEIGGILASSNDMFHVQALRSYIGRFDFDNDPLDVALRRLLMDVGLPRETQQIDRVMQAFASHYHQLHPNLFTSEDQPYVLSFSCIMLHTDAFNKSNKRKMTKADYIKNTRMPGVAPEVLDYFYDNIVFAPFIFVEDPVDVNGQHIYNVDGNRGLPSGSSFSNVNGSTLLGKGNKVDPYYLISNNLLSHLKVDVEIFVPLTEPYSAQGTGGPWNEEELQRAFVNPNVIVMGPLDSSRAPPSSPFFSSGGSTSGPFATGSDLYAPGTETWRLKVTKVGSLNRKEDILEGGKKASNRKWKSFSVVLTGSQLLFLRDPAWATMFLNQNGTSTESGFFPQTAIFTPNEVISLKNAVAVYDQSYLKHDNIFRLALADGRQFLFGTDSEFEMNEWISRINYASAFKSTGVQMRPVGMSGKDVQLTGVAAATSHLHDLQHNQTKSEWGSEASRDLMDMLSGESDSPFKRALPKRRVTTMSSSSVIDNDVPVAPEVEGADQFKATFDQVKADLAAGRCASPDSEPPIEEHNVERTDSLPEDDSHLPPRSRIVLSKIRELDTKISASQSQLESDLRFAKNVATLTPFQRSTRERLSMAVQNIAKRVMQVRLDLAKYTCHRKVLLNDMTTESQNWSRANKIALRAALETLQSHQRPPVPRMTLSFHESNGLASPEVSIPPKMYTPSVHQSESTAGSLQSFHSAFDFGPEWNSNDDIFSPEGPDPYELDISLRNSSSGSLNPELFREEDDVVPLPSRTAELLSNLLLEQHILFTPKPSRNRFSLFLQLSAQKKSPQPGISSESYLTSATVDTMERYTPTSSFSGPKTLFRVNSGGSIPIIPRSPMRIDANFSDEPIPPTTNELDAKEKARLLKKARKLSRVFGEVPDLLPTSNNSRVPNKTPRHRRSISTHGSDSELQLKQHTGRKFSSQSDLASSSESGNRIEVSDREAIPPVPSLPRESIDAFSEHIPTQHRQQPPLHVWTRPKPFSDDVRALIPIFSSTPQMSDELQTRRLIKPRRDLGEDKAKTTAPHALKARKSYDASLARAASRSDEAVSNGPLHRSRSLSANRKKKLGEVDSIVDFYPQLSQKSGSMNRKQVPDGVESAVGVLTPPPAPPDTVQIQQLDSTQVHSAETGGTSILSAATSLRDCDIQSNLDVDHSISPSSTSIHSAESSSIDSNIDENFRERRRRAAKLTQFFGVEYQDITASMPPTGHALEPMHHIAPSEKWEPVRVEPSVQVGVRTNTRRFWGGRGNLKEAEVGDVIPKLRELRAS</sequence>
<feature type="region of interest" description="Disordered" evidence="1">
    <location>
        <begin position="894"/>
        <end position="967"/>
    </location>
</feature>
<reference evidence="4 5" key="1">
    <citation type="submission" date="2016-08" db="EMBL/GenBank/DDBJ databases">
        <authorList>
            <consortium name="Lentinula edodes genome sequencing consortium"/>
            <person name="Sakamoto Y."/>
            <person name="Nakade K."/>
            <person name="Sato S."/>
            <person name="Yoshida Y."/>
            <person name="Miyazaki K."/>
            <person name="Natsume S."/>
            <person name="Konno N."/>
        </authorList>
    </citation>
    <scope>NUCLEOTIDE SEQUENCE [LARGE SCALE GENOMIC DNA]</scope>
    <source>
        <strain evidence="4 5">NBRC 111202</strain>
    </source>
</reference>
<keyword evidence="5" id="KW-1185">Reference proteome</keyword>
<dbReference type="Gene3D" id="1.10.1000.11">
    <property type="entry name" value="Arf Nucleotide-binding Site Opener,domain 2"/>
    <property type="match status" value="1"/>
</dbReference>
<dbReference type="Proteomes" id="UP000188533">
    <property type="component" value="Unassembled WGS sequence"/>
</dbReference>
<dbReference type="InterPro" id="IPR041681">
    <property type="entry name" value="PH_9"/>
</dbReference>
<dbReference type="CDD" id="cd00171">
    <property type="entry name" value="Sec7"/>
    <property type="match status" value="1"/>
</dbReference>
<dbReference type="Gene3D" id="2.30.29.30">
    <property type="entry name" value="Pleckstrin-homology domain (PH domain)/Phosphotyrosine-binding domain (PTB)"/>
    <property type="match status" value="1"/>
</dbReference>
<dbReference type="PROSITE" id="PS50003">
    <property type="entry name" value="PH_DOMAIN"/>
    <property type="match status" value="1"/>
</dbReference>
<dbReference type="SUPFAM" id="SSF48425">
    <property type="entry name" value="Sec7 domain"/>
    <property type="match status" value="1"/>
</dbReference>
<feature type="compositionally biased region" description="Low complexity" evidence="1">
    <location>
        <begin position="1169"/>
        <end position="1187"/>
    </location>
</feature>
<dbReference type="PROSITE" id="PS50190">
    <property type="entry name" value="SEC7"/>
    <property type="match status" value="1"/>
</dbReference>
<feature type="region of interest" description="Disordered" evidence="1">
    <location>
        <begin position="528"/>
        <end position="558"/>
    </location>
</feature>
<dbReference type="GO" id="GO:0005085">
    <property type="term" value="F:guanyl-nucleotide exchange factor activity"/>
    <property type="evidence" value="ECO:0007669"/>
    <property type="project" value="InterPro"/>
</dbReference>
<feature type="compositionally biased region" description="Low complexity" evidence="1">
    <location>
        <begin position="936"/>
        <end position="947"/>
    </location>
</feature>
<dbReference type="GO" id="GO:0032012">
    <property type="term" value="P:regulation of ARF protein signal transduction"/>
    <property type="evidence" value="ECO:0007669"/>
    <property type="project" value="InterPro"/>
</dbReference>
<proteinExistence type="predicted"/>
<dbReference type="SMART" id="SM00222">
    <property type="entry name" value="Sec7"/>
    <property type="match status" value="1"/>
</dbReference>
<feature type="compositionally biased region" description="Basic and acidic residues" evidence="1">
    <location>
        <begin position="538"/>
        <end position="556"/>
    </location>
</feature>
<comment type="caution">
    <text evidence="4">The sequence shown here is derived from an EMBL/GenBank/DDBJ whole genome shotgun (WGS) entry which is preliminary data.</text>
</comment>
<feature type="region of interest" description="Disordered" evidence="1">
    <location>
        <begin position="1056"/>
        <end position="1079"/>
    </location>
</feature>
<evidence type="ECO:0000259" key="2">
    <source>
        <dbReference type="PROSITE" id="PS50003"/>
    </source>
</evidence>
<dbReference type="InterPro" id="IPR000904">
    <property type="entry name" value="Sec7_dom"/>
</dbReference>
<name>A0A1Q3EQC8_LENED</name>
<reference evidence="4 5" key="2">
    <citation type="submission" date="2017-02" db="EMBL/GenBank/DDBJ databases">
        <title>A genome survey and senescence transcriptome analysis in Lentinula edodes.</title>
        <authorList>
            <person name="Sakamoto Y."/>
            <person name="Nakade K."/>
            <person name="Sato S."/>
            <person name="Yoshida Y."/>
            <person name="Miyazaki K."/>
            <person name="Natsume S."/>
            <person name="Konno N."/>
        </authorList>
    </citation>
    <scope>NUCLEOTIDE SEQUENCE [LARGE SCALE GENOMIC DNA]</scope>
    <source>
        <strain evidence="4 5">NBRC 111202</strain>
    </source>
</reference>
<feature type="domain" description="PH" evidence="2">
    <location>
        <begin position="291"/>
        <end position="417"/>
    </location>
</feature>
<dbReference type="STRING" id="5353.A0A1Q3EQC8"/>
<dbReference type="Pfam" id="PF15410">
    <property type="entry name" value="PH_9"/>
    <property type="match status" value="1"/>
</dbReference>
<protein>
    <submittedName>
        <fullName evidence="4">Sec7 domain protein</fullName>
    </submittedName>
</protein>
<evidence type="ECO:0000256" key="1">
    <source>
        <dbReference type="SAM" id="MobiDB-lite"/>
    </source>
</evidence>
<accession>A0A1Q3EQC8</accession>
<dbReference type="InterPro" id="IPR011993">
    <property type="entry name" value="PH-like_dom_sf"/>
</dbReference>
<dbReference type="EMBL" id="BDGU01001072">
    <property type="protein sequence ID" value="GAW09392.1"/>
    <property type="molecule type" value="Genomic_DNA"/>
</dbReference>
<evidence type="ECO:0000313" key="4">
    <source>
        <dbReference type="EMBL" id="GAW09392.1"/>
    </source>
</evidence>
<organism evidence="4 5">
    <name type="scientific">Lentinula edodes</name>
    <name type="common">Shiitake mushroom</name>
    <name type="synonym">Lentinus edodes</name>
    <dbReference type="NCBI Taxonomy" id="5353"/>
    <lineage>
        <taxon>Eukaryota</taxon>
        <taxon>Fungi</taxon>
        <taxon>Dikarya</taxon>
        <taxon>Basidiomycota</taxon>
        <taxon>Agaricomycotina</taxon>
        <taxon>Agaricomycetes</taxon>
        <taxon>Agaricomycetidae</taxon>
        <taxon>Agaricales</taxon>
        <taxon>Marasmiineae</taxon>
        <taxon>Omphalotaceae</taxon>
        <taxon>Lentinula</taxon>
    </lineage>
</organism>
<feature type="compositionally biased region" description="Basic residues" evidence="1">
    <location>
        <begin position="1069"/>
        <end position="1079"/>
    </location>
</feature>
<dbReference type="SMART" id="SM00233">
    <property type="entry name" value="PH"/>
    <property type="match status" value="1"/>
</dbReference>
<dbReference type="PANTHER" id="PTHR10663">
    <property type="entry name" value="GUANYL-NUCLEOTIDE EXCHANGE FACTOR"/>
    <property type="match status" value="1"/>
</dbReference>
<dbReference type="InterPro" id="IPR023394">
    <property type="entry name" value="Sec7_C_sf"/>
</dbReference>
<gene>
    <name evidence="4" type="ORF">LENED_011542</name>
</gene>
<evidence type="ECO:0000259" key="3">
    <source>
        <dbReference type="PROSITE" id="PS50190"/>
    </source>
</evidence>
<evidence type="ECO:0000313" key="5">
    <source>
        <dbReference type="Proteomes" id="UP000188533"/>
    </source>
</evidence>
<feature type="region of interest" description="Disordered" evidence="1">
    <location>
        <begin position="1166"/>
        <end position="1190"/>
    </location>
</feature>